<keyword evidence="2" id="KW-0805">Transcription regulation</keyword>
<evidence type="ECO:0000256" key="5">
    <source>
        <dbReference type="PROSITE-ProRule" id="PRU00169"/>
    </source>
</evidence>
<dbReference type="InterPro" id="IPR016032">
    <property type="entry name" value="Sig_transdc_resp-reg_C-effctor"/>
</dbReference>
<dbReference type="PROSITE" id="PS50110">
    <property type="entry name" value="RESPONSE_REGULATORY"/>
    <property type="match status" value="1"/>
</dbReference>
<keyword evidence="4" id="KW-0804">Transcription</keyword>
<sequence length="216" mass="22801">MIRILLADDEAMIRAGVRAILASDPSLEVVAEAADGRQAVDLAISHRPDVALLDIRMPRLDGLAAAAELRRAAPGVAVVMLTTFGEDDYIAKALDVGAGGFLLKSGDPRELIAGIHAVAEGAAYLSPKVAHRVITQLSGGRMARGAEARDRVESLTDREREVLALLGAGLSNAEIARRLHIVEGTVKAYVSAILTRLDVRNRVQAAIIAYEAGLVA</sequence>
<dbReference type="PANTHER" id="PTHR43214">
    <property type="entry name" value="TWO-COMPONENT RESPONSE REGULATOR"/>
    <property type="match status" value="1"/>
</dbReference>
<dbReference type="Proteomes" id="UP000295258">
    <property type="component" value="Unassembled WGS sequence"/>
</dbReference>
<dbReference type="AlphaFoldDB" id="A0A4R4W188"/>
<protein>
    <submittedName>
        <fullName evidence="8">Response regulator transcription factor</fullName>
    </submittedName>
</protein>
<dbReference type="PROSITE" id="PS00622">
    <property type="entry name" value="HTH_LUXR_1"/>
    <property type="match status" value="1"/>
</dbReference>
<evidence type="ECO:0000259" key="6">
    <source>
        <dbReference type="PROSITE" id="PS50043"/>
    </source>
</evidence>
<name>A0A4R4W188_9ACTN</name>
<dbReference type="Pfam" id="PF00196">
    <property type="entry name" value="GerE"/>
    <property type="match status" value="1"/>
</dbReference>
<evidence type="ECO:0000256" key="1">
    <source>
        <dbReference type="ARBA" id="ARBA00022553"/>
    </source>
</evidence>
<dbReference type="InterPro" id="IPR001789">
    <property type="entry name" value="Sig_transdc_resp-reg_receiver"/>
</dbReference>
<dbReference type="PRINTS" id="PR00038">
    <property type="entry name" value="HTHLUXR"/>
</dbReference>
<dbReference type="InterPro" id="IPR011006">
    <property type="entry name" value="CheY-like_superfamily"/>
</dbReference>
<dbReference type="GO" id="GO:0003677">
    <property type="term" value="F:DNA binding"/>
    <property type="evidence" value="ECO:0007669"/>
    <property type="project" value="UniProtKB-KW"/>
</dbReference>
<evidence type="ECO:0000256" key="4">
    <source>
        <dbReference type="ARBA" id="ARBA00023163"/>
    </source>
</evidence>
<feature type="domain" description="Response regulatory" evidence="7">
    <location>
        <begin position="3"/>
        <end position="119"/>
    </location>
</feature>
<dbReference type="RefSeq" id="WP_132594743.1">
    <property type="nucleotide sequence ID" value="NZ_SMKO01000020.1"/>
</dbReference>
<evidence type="ECO:0000256" key="3">
    <source>
        <dbReference type="ARBA" id="ARBA00023125"/>
    </source>
</evidence>
<dbReference type="InterPro" id="IPR039420">
    <property type="entry name" value="WalR-like"/>
</dbReference>
<proteinExistence type="predicted"/>
<dbReference type="CDD" id="cd06170">
    <property type="entry name" value="LuxR_C_like"/>
    <property type="match status" value="1"/>
</dbReference>
<evidence type="ECO:0000313" key="9">
    <source>
        <dbReference type="Proteomes" id="UP000295258"/>
    </source>
</evidence>
<gene>
    <name evidence="8" type="ORF">E1292_11190</name>
</gene>
<dbReference type="InterPro" id="IPR000792">
    <property type="entry name" value="Tscrpt_reg_LuxR_C"/>
</dbReference>
<reference evidence="8 9" key="1">
    <citation type="submission" date="2019-03" db="EMBL/GenBank/DDBJ databases">
        <title>Draft genome sequences of novel Actinobacteria.</title>
        <authorList>
            <person name="Sahin N."/>
            <person name="Ay H."/>
            <person name="Saygin H."/>
        </authorList>
    </citation>
    <scope>NUCLEOTIDE SEQUENCE [LARGE SCALE GENOMIC DNA]</scope>
    <source>
        <strain evidence="8 9">KC310</strain>
    </source>
</reference>
<dbReference type="SUPFAM" id="SSF52172">
    <property type="entry name" value="CheY-like"/>
    <property type="match status" value="1"/>
</dbReference>
<dbReference type="GO" id="GO:0006355">
    <property type="term" value="P:regulation of DNA-templated transcription"/>
    <property type="evidence" value="ECO:0007669"/>
    <property type="project" value="InterPro"/>
</dbReference>
<dbReference type="EMBL" id="SMKO01000020">
    <property type="protein sequence ID" value="TDD08695.1"/>
    <property type="molecule type" value="Genomic_DNA"/>
</dbReference>
<dbReference type="CDD" id="cd17535">
    <property type="entry name" value="REC_NarL-like"/>
    <property type="match status" value="1"/>
</dbReference>
<keyword evidence="1 5" id="KW-0597">Phosphoprotein</keyword>
<dbReference type="SMART" id="SM00448">
    <property type="entry name" value="REC"/>
    <property type="match status" value="1"/>
</dbReference>
<dbReference type="PANTHER" id="PTHR43214:SF24">
    <property type="entry name" value="TRANSCRIPTIONAL REGULATORY PROTEIN NARL-RELATED"/>
    <property type="match status" value="1"/>
</dbReference>
<evidence type="ECO:0000259" key="7">
    <source>
        <dbReference type="PROSITE" id="PS50110"/>
    </source>
</evidence>
<evidence type="ECO:0000256" key="2">
    <source>
        <dbReference type="ARBA" id="ARBA00023015"/>
    </source>
</evidence>
<keyword evidence="9" id="KW-1185">Reference proteome</keyword>
<feature type="domain" description="HTH luxR-type" evidence="6">
    <location>
        <begin position="148"/>
        <end position="213"/>
    </location>
</feature>
<comment type="caution">
    <text evidence="8">The sequence shown here is derived from an EMBL/GenBank/DDBJ whole genome shotgun (WGS) entry which is preliminary data.</text>
</comment>
<dbReference type="Pfam" id="PF00072">
    <property type="entry name" value="Response_reg"/>
    <property type="match status" value="1"/>
</dbReference>
<evidence type="ECO:0000313" key="8">
    <source>
        <dbReference type="EMBL" id="TDD08695.1"/>
    </source>
</evidence>
<organism evidence="8 9">
    <name type="scientific">Nonomuraea deserti</name>
    <dbReference type="NCBI Taxonomy" id="1848322"/>
    <lineage>
        <taxon>Bacteria</taxon>
        <taxon>Bacillati</taxon>
        <taxon>Actinomycetota</taxon>
        <taxon>Actinomycetes</taxon>
        <taxon>Streptosporangiales</taxon>
        <taxon>Streptosporangiaceae</taxon>
        <taxon>Nonomuraea</taxon>
    </lineage>
</organism>
<accession>A0A4R4W188</accession>
<dbReference type="Gene3D" id="3.40.50.2300">
    <property type="match status" value="1"/>
</dbReference>
<dbReference type="GO" id="GO:0000160">
    <property type="term" value="P:phosphorelay signal transduction system"/>
    <property type="evidence" value="ECO:0007669"/>
    <property type="project" value="InterPro"/>
</dbReference>
<dbReference type="PROSITE" id="PS50043">
    <property type="entry name" value="HTH_LUXR_2"/>
    <property type="match status" value="1"/>
</dbReference>
<feature type="modified residue" description="4-aspartylphosphate" evidence="5">
    <location>
        <position position="54"/>
    </location>
</feature>
<dbReference type="InterPro" id="IPR058245">
    <property type="entry name" value="NreC/VraR/RcsB-like_REC"/>
</dbReference>
<keyword evidence="3" id="KW-0238">DNA-binding</keyword>
<dbReference type="SMART" id="SM00421">
    <property type="entry name" value="HTH_LUXR"/>
    <property type="match status" value="1"/>
</dbReference>
<dbReference type="SUPFAM" id="SSF46894">
    <property type="entry name" value="C-terminal effector domain of the bipartite response regulators"/>
    <property type="match status" value="1"/>
</dbReference>